<protein>
    <recommendedName>
        <fullName evidence="4">RRM domain-containing protein</fullName>
    </recommendedName>
</protein>
<dbReference type="EMBL" id="QGKX02000004">
    <property type="protein sequence ID" value="KAF3602208.1"/>
    <property type="molecule type" value="Genomic_DNA"/>
</dbReference>
<dbReference type="Proteomes" id="UP000712600">
    <property type="component" value="Unassembled WGS sequence"/>
</dbReference>
<dbReference type="AlphaFoldDB" id="A0A8S9SLW3"/>
<feature type="compositionally biased region" description="Basic and acidic residues" evidence="1">
    <location>
        <begin position="235"/>
        <end position="252"/>
    </location>
</feature>
<organism evidence="2 3">
    <name type="scientific">Brassica cretica</name>
    <name type="common">Mustard</name>
    <dbReference type="NCBI Taxonomy" id="69181"/>
    <lineage>
        <taxon>Eukaryota</taxon>
        <taxon>Viridiplantae</taxon>
        <taxon>Streptophyta</taxon>
        <taxon>Embryophyta</taxon>
        <taxon>Tracheophyta</taxon>
        <taxon>Spermatophyta</taxon>
        <taxon>Magnoliopsida</taxon>
        <taxon>eudicotyledons</taxon>
        <taxon>Gunneridae</taxon>
        <taxon>Pentapetalae</taxon>
        <taxon>rosids</taxon>
        <taxon>malvids</taxon>
        <taxon>Brassicales</taxon>
        <taxon>Brassicaceae</taxon>
        <taxon>Brassiceae</taxon>
        <taxon>Brassica</taxon>
    </lineage>
</organism>
<feature type="region of interest" description="Disordered" evidence="1">
    <location>
        <begin position="215"/>
        <end position="252"/>
    </location>
</feature>
<evidence type="ECO:0000313" key="2">
    <source>
        <dbReference type="EMBL" id="KAF3602208.1"/>
    </source>
</evidence>
<evidence type="ECO:0008006" key="4">
    <source>
        <dbReference type="Google" id="ProtNLM"/>
    </source>
</evidence>
<reference evidence="2" key="1">
    <citation type="submission" date="2019-12" db="EMBL/GenBank/DDBJ databases">
        <title>Genome sequencing and annotation of Brassica cretica.</title>
        <authorList>
            <person name="Studholme D.J."/>
            <person name="Sarris P."/>
        </authorList>
    </citation>
    <scope>NUCLEOTIDE SEQUENCE</scope>
    <source>
        <strain evidence="2">PFS-109/04</strain>
        <tissue evidence="2">Leaf</tissue>
    </source>
</reference>
<dbReference type="GO" id="GO:0003676">
    <property type="term" value="F:nucleic acid binding"/>
    <property type="evidence" value="ECO:0007669"/>
    <property type="project" value="InterPro"/>
</dbReference>
<name>A0A8S9SLW3_BRACR</name>
<comment type="caution">
    <text evidence="2">The sequence shown here is derived from an EMBL/GenBank/DDBJ whole genome shotgun (WGS) entry which is preliminary data.</text>
</comment>
<accession>A0A8S9SLW3</accession>
<evidence type="ECO:0000313" key="3">
    <source>
        <dbReference type="Proteomes" id="UP000712600"/>
    </source>
</evidence>
<dbReference type="InterPro" id="IPR012677">
    <property type="entry name" value="Nucleotide-bd_a/b_plait_sf"/>
</dbReference>
<dbReference type="InterPro" id="IPR035979">
    <property type="entry name" value="RBD_domain_sf"/>
</dbReference>
<evidence type="ECO:0000256" key="1">
    <source>
        <dbReference type="SAM" id="MobiDB-lite"/>
    </source>
</evidence>
<sequence>MFFFFLVLSPPLHPPLVILEAPKKGSSVYSEELFPRYIPRDSCPSENSEELVPRNIPREKFLGINRGKGPSETSTVTAGSGRALGFGFIVFANPSVAERMVMEKHIIDGRRLHRSRYPSGATEVFLQTGEQCHIRGLRQGDDKTHQICVTPDSFTPNHRNVSSPSLHTYNISFGTQPQSGGSNQAPFWMSKLENQQQLLATPLMGGLDVQAGEPTATSSYTVDGGGKRAIGVDEANTHGSEDAEKTADDPNE</sequence>
<dbReference type="Gene3D" id="3.30.70.330">
    <property type="match status" value="1"/>
</dbReference>
<dbReference type="SUPFAM" id="SSF54928">
    <property type="entry name" value="RNA-binding domain, RBD"/>
    <property type="match status" value="1"/>
</dbReference>
<gene>
    <name evidence="2" type="ORF">F2Q69_00037268</name>
</gene>
<proteinExistence type="predicted"/>